<dbReference type="Gene3D" id="3.40.630.30">
    <property type="match status" value="1"/>
</dbReference>
<evidence type="ECO:0000313" key="6">
    <source>
        <dbReference type="Proteomes" id="UP000220034"/>
    </source>
</evidence>
<feature type="transmembrane region" description="Helical" evidence="3">
    <location>
        <begin position="12"/>
        <end position="30"/>
    </location>
</feature>
<dbReference type="InterPro" id="IPR000182">
    <property type="entry name" value="GNAT_dom"/>
</dbReference>
<evidence type="ECO:0000256" key="2">
    <source>
        <dbReference type="ARBA" id="ARBA00023315"/>
    </source>
</evidence>
<feature type="transmembrane region" description="Helical" evidence="3">
    <location>
        <begin position="64"/>
        <end position="85"/>
    </location>
</feature>
<dbReference type="RefSeq" id="WP_097928171.1">
    <property type="nucleotide sequence ID" value="NZ_OCTN01000001.1"/>
</dbReference>
<dbReference type="Proteomes" id="UP000220034">
    <property type="component" value="Unassembled WGS sequence"/>
</dbReference>
<dbReference type="PANTHER" id="PTHR43877:SF2">
    <property type="entry name" value="AMINOALKYLPHOSPHONATE N-ACETYLTRANSFERASE-RELATED"/>
    <property type="match status" value="1"/>
</dbReference>
<dbReference type="SUPFAM" id="SSF55729">
    <property type="entry name" value="Acyl-CoA N-acyltransferases (Nat)"/>
    <property type="match status" value="1"/>
</dbReference>
<dbReference type="InterPro" id="IPR016181">
    <property type="entry name" value="Acyl_CoA_acyltransferase"/>
</dbReference>
<feature type="transmembrane region" description="Helical" evidence="3">
    <location>
        <begin position="37"/>
        <end position="58"/>
    </location>
</feature>
<accession>A0A2C9CN34</accession>
<dbReference type="Pfam" id="PF00583">
    <property type="entry name" value="Acetyltransf_1"/>
    <property type="match status" value="1"/>
</dbReference>
<dbReference type="GO" id="GO:0016747">
    <property type="term" value="F:acyltransferase activity, transferring groups other than amino-acyl groups"/>
    <property type="evidence" value="ECO:0007669"/>
    <property type="project" value="InterPro"/>
</dbReference>
<evidence type="ECO:0000256" key="1">
    <source>
        <dbReference type="ARBA" id="ARBA00022679"/>
    </source>
</evidence>
<proteinExistence type="predicted"/>
<keyword evidence="3" id="KW-1133">Transmembrane helix</keyword>
<dbReference type="InterPro" id="IPR050832">
    <property type="entry name" value="Bact_Acetyltransf"/>
</dbReference>
<dbReference type="CDD" id="cd04301">
    <property type="entry name" value="NAT_SF"/>
    <property type="match status" value="1"/>
</dbReference>
<protein>
    <submittedName>
        <fullName evidence="5">Acetyltransferase (GNAT) family protein</fullName>
    </submittedName>
</protein>
<evidence type="ECO:0000256" key="3">
    <source>
        <dbReference type="SAM" id="Phobius"/>
    </source>
</evidence>
<dbReference type="PROSITE" id="PS51186">
    <property type="entry name" value="GNAT"/>
    <property type="match status" value="1"/>
</dbReference>
<keyword evidence="3" id="KW-0812">Transmembrane</keyword>
<sequence length="234" mass="25508">MSDLLGTLSAGGLLTLLIAGGFGFAFALVADQGRQRAALIGGLCALAVGAILSASPVFRANMAGSLSALLLLCLFASPVLFYAYILRRIRRRNAPQDTRPAGLRLIERDDALFAETLTKLRAENAQQPSYSRDSFSIAWREQDGTVLASVRCEMLMGLAEIRALFVEPTARGRGLGRDVLNAALDEAKSRGATRAALHTFDWQVPEFYRHLGWHETGQTAYPAGPIRHHFERPL</sequence>
<gene>
    <name evidence="5" type="ORF">SAMN06273572_101448</name>
</gene>
<evidence type="ECO:0000259" key="4">
    <source>
        <dbReference type="PROSITE" id="PS51186"/>
    </source>
</evidence>
<reference evidence="6" key="1">
    <citation type="submission" date="2017-09" db="EMBL/GenBank/DDBJ databases">
        <authorList>
            <person name="Varghese N."/>
            <person name="Submissions S."/>
        </authorList>
    </citation>
    <scope>NUCLEOTIDE SEQUENCE [LARGE SCALE GENOMIC DNA]</scope>
    <source>
        <strain evidence="6">C7</strain>
    </source>
</reference>
<dbReference type="PANTHER" id="PTHR43877">
    <property type="entry name" value="AMINOALKYLPHOSPHONATE N-ACETYLTRANSFERASE-RELATED-RELATED"/>
    <property type="match status" value="1"/>
</dbReference>
<dbReference type="EMBL" id="OCTN01000001">
    <property type="protein sequence ID" value="SOH92600.1"/>
    <property type="molecule type" value="Genomic_DNA"/>
</dbReference>
<name>A0A2C9CN34_9RHOB</name>
<keyword evidence="3" id="KW-0472">Membrane</keyword>
<dbReference type="OrthoDB" id="9787920at2"/>
<keyword evidence="6" id="KW-1185">Reference proteome</keyword>
<keyword evidence="2" id="KW-0012">Acyltransferase</keyword>
<keyword evidence="1 5" id="KW-0808">Transferase</keyword>
<evidence type="ECO:0000313" key="5">
    <source>
        <dbReference type="EMBL" id="SOH92600.1"/>
    </source>
</evidence>
<dbReference type="AlphaFoldDB" id="A0A2C9CN34"/>
<feature type="domain" description="N-acetyltransferase" evidence="4">
    <location>
        <begin position="89"/>
        <end position="234"/>
    </location>
</feature>
<organism evidence="5 6">
    <name type="scientific">Pontivivens marinum</name>
    <dbReference type="NCBI Taxonomy" id="1690039"/>
    <lineage>
        <taxon>Bacteria</taxon>
        <taxon>Pseudomonadati</taxon>
        <taxon>Pseudomonadota</taxon>
        <taxon>Alphaproteobacteria</taxon>
        <taxon>Rhodobacterales</taxon>
        <taxon>Paracoccaceae</taxon>
        <taxon>Pontivivens</taxon>
    </lineage>
</organism>